<protein>
    <submittedName>
        <fullName evidence="2">Uncharacterized protein</fullName>
    </submittedName>
</protein>
<dbReference type="Proteomes" id="UP001205105">
    <property type="component" value="Unassembled WGS sequence"/>
</dbReference>
<sequence>MQRHGRRRPSAAAAAGSGSSNLGVLAPLAAPEPAAEFVPLPPEQLVQFSGGGVINVDGGAIAASLLCLALVLALSLNRILGLERLLGKWLLELREQRQYERRNEVIAARQALEQQFTAGDEDEGSNGGGSSGGGAGGSGGGSKFG</sequence>
<dbReference type="EMBL" id="JADXDR010000221">
    <property type="protein sequence ID" value="KAI7835840.1"/>
    <property type="molecule type" value="Genomic_DNA"/>
</dbReference>
<gene>
    <name evidence="2" type="ORF">COHA_010273</name>
</gene>
<evidence type="ECO:0000256" key="1">
    <source>
        <dbReference type="SAM" id="MobiDB-lite"/>
    </source>
</evidence>
<keyword evidence="3" id="KW-1185">Reference proteome</keyword>
<reference evidence="2" key="1">
    <citation type="submission" date="2020-11" db="EMBL/GenBank/DDBJ databases">
        <title>Chlorella ohadii genome sequencing and assembly.</title>
        <authorList>
            <person name="Murik O."/>
            <person name="Treves H."/>
            <person name="Kedem I."/>
            <person name="Shotland Y."/>
            <person name="Kaplan A."/>
        </authorList>
    </citation>
    <scope>NUCLEOTIDE SEQUENCE</scope>
    <source>
        <strain evidence="2">1</strain>
    </source>
</reference>
<evidence type="ECO:0000313" key="2">
    <source>
        <dbReference type="EMBL" id="KAI7835840.1"/>
    </source>
</evidence>
<dbReference type="AlphaFoldDB" id="A0AAD5DD67"/>
<name>A0AAD5DD67_9CHLO</name>
<proteinExistence type="predicted"/>
<feature type="compositionally biased region" description="Gly residues" evidence="1">
    <location>
        <begin position="125"/>
        <end position="145"/>
    </location>
</feature>
<accession>A0AAD5DD67</accession>
<comment type="caution">
    <text evidence="2">The sequence shown here is derived from an EMBL/GenBank/DDBJ whole genome shotgun (WGS) entry which is preliminary data.</text>
</comment>
<organism evidence="2 3">
    <name type="scientific">Chlorella ohadii</name>
    <dbReference type="NCBI Taxonomy" id="2649997"/>
    <lineage>
        <taxon>Eukaryota</taxon>
        <taxon>Viridiplantae</taxon>
        <taxon>Chlorophyta</taxon>
        <taxon>core chlorophytes</taxon>
        <taxon>Trebouxiophyceae</taxon>
        <taxon>Chlorellales</taxon>
        <taxon>Chlorellaceae</taxon>
        <taxon>Chlorella clade</taxon>
        <taxon>Chlorella</taxon>
    </lineage>
</organism>
<feature type="region of interest" description="Disordered" evidence="1">
    <location>
        <begin position="116"/>
        <end position="145"/>
    </location>
</feature>
<evidence type="ECO:0000313" key="3">
    <source>
        <dbReference type="Proteomes" id="UP001205105"/>
    </source>
</evidence>